<evidence type="ECO:0000256" key="1">
    <source>
        <dbReference type="SAM" id="SignalP"/>
    </source>
</evidence>
<dbReference type="SUPFAM" id="SSF56935">
    <property type="entry name" value="Porins"/>
    <property type="match status" value="1"/>
</dbReference>
<dbReference type="Gene3D" id="2.40.160.10">
    <property type="entry name" value="Porin"/>
    <property type="match status" value="1"/>
</dbReference>
<sequence length="448" mass="50794">MHIFTLLFHPNLRRLFISLTVLFCSVAHAQDTLTYKTDDLFDLSLEELLQISVTELNRELKLYGYINTNAEQQFVFPSVGADGITVKKNDPFEWVPVKAFHLYGSAYLSEKIDVLFNLAYVDETIEVRNAWGNFKITRELQVRVGKMYRRFGLYNEKLDQIPTFTGIEPPEIFDADHLFITRTTNFMLHGNRNFGSTNVQYSLTTENGEGGAAPGVVPLGWDLRMKSDRHSLVFGTSGFASSMNGRNTTSTVEFNDGPPQGGVLPWMDGDHFFLTGLFGEKQIGRVNLQVEYWIARHDALRNPDNVLTLVREAGINPQQRQRFLGANSNKADDQLTTADVVVPVSYDVKTYYIRLAYNIDTRYGQFVPYLFLDWMSHPEVINNKDFGGDKESGLADDGVFTKTSAGMVYRPVPTVAIKLDGSIHSQKFNGQTVKYPEIRLDLSWAFKN</sequence>
<reference evidence="2 3" key="1">
    <citation type="submission" date="2021-05" db="EMBL/GenBank/DDBJ databases">
        <title>A Polyphasic approach of four new species of the genus Ohtaekwangia: Ohtaekwangia histidinii sp. nov., Ohtaekwangia cretensis sp. nov., Ohtaekwangia indiensis sp. nov., Ohtaekwangia reichenbachii sp. nov. from diverse environment.</title>
        <authorList>
            <person name="Octaviana S."/>
        </authorList>
    </citation>
    <scope>NUCLEOTIDE SEQUENCE [LARGE SCALE GENOMIC DNA]</scope>
    <source>
        <strain evidence="2 3">PWU5</strain>
    </source>
</reference>
<dbReference type="AlphaFoldDB" id="A0AAP2E361"/>
<feature type="signal peptide" evidence="1">
    <location>
        <begin position="1"/>
        <end position="29"/>
    </location>
</feature>
<keyword evidence="1" id="KW-0732">Signal</keyword>
<proteinExistence type="predicted"/>
<keyword evidence="3" id="KW-1185">Reference proteome</keyword>
<evidence type="ECO:0000313" key="3">
    <source>
        <dbReference type="Proteomes" id="UP001319080"/>
    </source>
</evidence>
<name>A0AAP2E361_9BACT</name>
<accession>A0AAP2E361</accession>
<evidence type="ECO:0000313" key="2">
    <source>
        <dbReference type="EMBL" id="MBT1711865.1"/>
    </source>
</evidence>
<protein>
    <submittedName>
        <fullName evidence="2">Uncharacterized protein</fullName>
    </submittedName>
</protein>
<dbReference type="EMBL" id="JAHESE010000042">
    <property type="protein sequence ID" value="MBT1711865.1"/>
    <property type="molecule type" value="Genomic_DNA"/>
</dbReference>
<feature type="chain" id="PRO_5043005219" evidence="1">
    <location>
        <begin position="30"/>
        <end position="448"/>
    </location>
</feature>
<organism evidence="2 3">
    <name type="scientific">Dawidia cretensis</name>
    <dbReference type="NCBI Taxonomy" id="2782350"/>
    <lineage>
        <taxon>Bacteria</taxon>
        <taxon>Pseudomonadati</taxon>
        <taxon>Bacteroidota</taxon>
        <taxon>Cytophagia</taxon>
        <taxon>Cytophagales</taxon>
        <taxon>Chryseotaleaceae</taxon>
        <taxon>Dawidia</taxon>
    </lineage>
</organism>
<dbReference type="Proteomes" id="UP001319080">
    <property type="component" value="Unassembled WGS sequence"/>
</dbReference>
<gene>
    <name evidence="2" type="ORF">KK062_26725</name>
</gene>
<comment type="caution">
    <text evidence="2">The sequence shown here is derived from an EMBL/GenBank/DDBJ whole genome shotgun (WGS) entry which is preliminary data.</text>
</comment>
<dbReference type="InterPro" id="IPR023614">
    <property type="entry name" value="Porin_dom_sf"/>
</dbReference>
<dbReference type="RefSeq" id="WP_254087435.1">
    <property type="nucleotide sequence ID" value="NZ_JAHESE010000042.1"/>
</dbReference>